<feature type="domain" description="YjeF C-terminal" evidence="7">
    <location>
        <begin position="7"/>
        <end position="274"/>
    </location>
</feature>
<dbReference type="NCBIfam" id="TIGR00196">
    <property type="entry name" value="yjeF_cterm"/>
    <property type="match status" value="1"/>
</dbReference>
<evidence type="ECO:0000256" key="1">
    <source>
        <dbReference type="ARBA" id="ARBA00022741"/>
    </source>
</evidence>
<comment type="similarity">
    <text evidence="6">Belongs to the NnrD/CARKD family.</text>
</comment>
<dbReference type="InterPro" id="IPR029056">
    <property type="entry name" value="Ribokinase-like"/>
</dbReference>
<evidence type="ECO:0000256" key="5">
    <source>
        <dbReference type="ARBA" id="ARBA00023239"/>
    </source>
</evidence>
<protein>
    <recommendedName>
        <fullName evidence="6">ADP-dependent (S)-NAD(P)H-hydrate dehydratase</fullName>
        <ecNumber evidence="6">4.2.1.136</ecNumber>
    </recommendedName>
    <alternativeName>
        <fullName evidence="6">ADP-dependent NAD(P)HX dehydratase</fullName>
    </alternativeName>
</protein>
<comment type="function">
    <text evidence="6">Catalyzes the dehydration of the S-form of NAD(P)HX at the expense of ADP, which is converted to AMP. Together with NAD(P)HX epimerase, which catalyzes the epimerization of the S- and R-forms, the enzyme allows the repair of both epimers of NAD(P)HX, a damaged form of NAD(P)H that is a result of enzymatic or heat-dependent hydration.</text>
</comment>
<keyword evidence="1 6" id="KW-0547">Nucleotide-binding</keyword>
<dbReference type="Proteomes" id="UP001294570">
    <property type="component" value="Unassembled WGS sequence"/>
</dbReference>
<feature type="binding site" evidence="6">
    <location>
        <position position="42"/>
    </location>
    <ligand>
        <name>(6S)-NADPHX</name>
        <dbReference type="ChEBI" id="CHEBI:64076"/>
    </ligand>
</feature>
<comment type="cofactor">
    <cofactor evidence="6">
        <name>Mg(2+)</name>
        <dbReference type="ChEBI" id="CHEBI:18420"/>
    </cofactor>
</comment>
<comment type="catalytic activity">
    <reaction evidence="6">
        <text>(6S)-NADHX + ADP = AMP + phosphate + NADH + H(+)</text>
        <dbReference type="Rhea" id="RHEA:32223"/>
        <dbReference type="ChEBI" id="CHEBI:15378"/>
        <dbReference type="ChEBI" id="CHEBI:43474"/>
        <dbReference type="ChEBI" id="CHEBI:57945"/>
        <dbReference type="ChEBI" id="CHEBI:64074"/>
        <dbReference type="ChEBI" id="CHEBI:456215"/>
        <dbReference type="ChEBI" id="CHEBI:456216"/>
        <dbReference type="EC" id="4.2.1.136"/>
    </reaction>
</comment>
<keyword evidence="2 6" id="KW-0067">ATP-binding</keyword>
<dbReference type="EC" id="4.2.1.136" evidence="6"/>
<feature type="binding site" evidence="6">
    <location>
        <position position="217"/>
    </location>
    <ligand>
        <name>(6S)-NADPHX</name>
        <dbReference type="ChEBI" id="CHEBI:64076"/>
    </ligand>
</feature>
<dbReference type="PROSITE" id="PS01049">
    <property type="entry name" value="YJEF_C_1"/>
    <property type="match status" value="1"/>
</dbReference>
<dbReference type="InterPro" id="IPR017953">
    <property type="entry name" value="Carbohydrate_kinase_pred_CS"/>
</dbReference>
<dbReference type="PANTHER" id="PTHR12592">
    <property type="entry name" value="ATP-DEPENDENT (S)-NAD(P)H-HYDRATE DEHYDRATASE FAMILY MEMBER"/>
    <property type="match status" value="1"/>
</dbReference>
<dbReference type="CDD" id="cd01171">
    <property type="entry name" value="YXKO-related"/>
    <property type="match status" value="1"/>
</dbReference>
<feature type="binding site" evidence="6">
    <location>
        <position position="150"/>
    </location>
    <ligand>
        <name>(6S)-NADPHX</name>
        <dbReference type="ChEBI" id="CHEBI:64076"/>
    </ligand>
</feature>
<dbReference type="SUPFAM" id="SSF53613">
    <property type="entry name" value="Ribokinase-like"/>
    <property type="match status" value="1"/>
</dbReference>
<dbReference type="PROSITE" id="PS01050">
    <property type="entry name" value="YJEF_C_2"/>
    <property type="match status" value="1"/>
</dbReference>
<evidence type="ECO:0000313" key="9">
    <source>
        <dbReference type="Proteomes" id="UP001294570"/>
    </source>
</evidence>
<dbReference type="PROSITE" id="PS51383">
    <property type="entry name" value="YJEF_C_3"/>
    <property type="match status" value="1"/>
</dbReference>
<organism evidence="8 9">
    <name type="scientific">Denitrificimonas halotolerans</name>
    <dbReference type="NCBI Taxonomy" id="3098930"/>
    <lineage>
        <taxon>Bacteria</taxon>
        <taxon>Pseudomonadati</taxon>
        <taxon>Pseudomonadota</taxon>
        <taxon>Gammaproteobacteria</taxon>
        <taxon>Pseudomonadales</taxon>
        <taxon>Pseudomonadaceae</taxon>
        <taxon>Denitrificimonas</taxon>
    </lineage>
</organism>
<feature type="binding site" evidence="6">
    <location>
        <begin position="187"/>
        <end position="191"/>
    </location>
    <ligand>
        <name>AMP</name>
        <dbReference type="ChEBI" id="CHEBI:456215"/>
    </ligand>
</feature>
<feature type="binding site" evidence="6">
    <location>
        <position position="216"/>
    </location>
    <ligand>
        <name>AMP</name>
        <dbReference type="ChEBI" id="CHEBI:456215"/>
    </ligand>
</feature>
<dbReference type="EMBL" id="JAXIVU010000001">
    <property type="protein sequence ID" value="MDY7218207.1"/>
    <property type="molecule type" value="Genomic_DNA"/>
</dbReference>
<accession>A0ABU5GNY0</accession>
<feature type="binding site" evidence="6">
    <location>
        <position position="103"/>
    </location>
    <ligand>
        <name>(6S)-NADPHX</name>
        <dbReference type="ChEBI" id="CHEBI:64076"/>
    </ligand>
</feature>
<proteinExistence type="inferred from homology"/>
<evidence type="ECO:0000313" key="8">
    <source>
        <dbReference type="EMBL" id="MDY7218207.1"/>
    </source>
</evidence>
<evidence type="ECO:0000256" key="4">
    <source>
        <dbReference type="ARBA" id="ARBA00023027"/>
    </source>
</evidence>
<comment type="subunit">
    <text evidence="6">Homotetramer.</text>
</comment>
<dbReference type="Gene3D" id="3.40.1190.20">
    <property type="match status" value="1"/>
</dbReference>
<gene>
    <name evidence="6" type="primary">nnrD</name>
    <name evidence="8" type="ORF">TOI97_01240</name>
</gene>
<evidence type="ECO:0000259" key="7">
    <source>
        <dbReference type="PROSITE" id="PS51383"/>
    </source>
</evidence>
<keyword evidence="3 6" id="KW-0521">NADP</keyword>
<comment type="caution">
    <text evidence="8">The sequence shown here is derived from an EMBL/GenBank/DDBJ whole genome shotgun (WGS) entry which is preliminary data.</text>
</comment>
<evidence type="ECO:0000256" key="3">
    <source>
        <dbReference type="ARBA" id="ARBA00022857"/>
    </source>
</evidence>
<keyword evidence="9" id="KW-1185">Reference proteome</keyword>
<dbReference type="PANTHER" id="PTHR12592:SF0">
    <property type="entry name" value="ATP-DEPENDENT (S)-NAD(P)H-HYDRATE DEHYDRATASE"/>
    <property type="match status" value="1"/>
</dbReference>
<name>A0ABU5GNY0_9GAMM</name>
<dbReference type="HAMAP" id="MF_01965">
    <property type="entry name" value="NADHX_dehydratase"/>
    <property type="match status" value="1"/>
</dbReference>
<sequence>MKNIRSIHAGNLPRLTPRLPDTHKGLLGHVLIIAGDLGMGGAGLLSAQAALRCGAGMVSLATREQHVSAALSRLPEVMTLAINSSAQLRPPLQRASVIVVGPGLGQTAWSRALLSTATQQSVPQVWDADALNLLAQGICNQPQQCILTPHPGEAARLLNIRTAQVQANRNNAALQIAERYNAVVVLKGHHSLIATPAGDLSCVERGHPVMAGAGFGDVLSGVIAALLAQGLPAYSASCLAVWLHACAGEHLARQGRGLAASDMCHTISTLLEEHSPCQA</sequence>
<reference evidence="8 9" key="1">
    <citation type="submission" date="2023-12" db="EMBL/GenBank/DDBJ databases">
        <title>Denitrificimonas halotolerans sp. nov.,a novel species isolated from landfill leachate.</title>
        <authorList>
            <person name="Wang S."/>
        </authorList>
    </citation>
    <scope>NUCLEOTIDE SEQUENCE [LARGE SCALE GENOMIC DNA]</scope>
    <source>
        <strain evidence="8 9">JX-1</strain>
    </source>
</reference>
<evidence type="ECO:0000256" key="2">
    <source>
        <dbReference type="ARBA" id="ARBA00022840"/>
    </source>
</evidence>
<comment type="catalytic activity">
    <reaction evidence="6">
        <text>(6S)-NADPHX + ADP = AMP + phosphate + NADPH + H(+)</text>
        <dbReference type="Rhea" id="RHEA:32235"/>
        <dbReference type="ChEBI" id="CHEBI:15378"/>
        <dbReference type="ChEBI" id="CHEBI:43474"/>
        <dbReference type="ChEBI" id="CHEBI:57783"/>
        <dbReference type="ChEBI" id="CHEBI:64076"/>
        <dbReference type="ChEBI" id="CHEBI:456215"/>
        <dbReference type="ChEBI" id="CHEBI:456216"/>
        <dbReference type="EC" id="4.2.1.136"/>
    </reaction>
</comment>
<evidence type="ECO:0000256" key="6">
    <source>
        <dbReference type="HAMAP-Rule" id="MF_01965"/>
    </source>
</evidence>
<dbReference type="InterPro" id="IPR000631">
    <property type="entry name" value="CARKD"/>
</dbReference>
<dbReference type="Pfam" id="PF01256">
    <property type="entry name" value="Carb_kinase"/>
    <property type="match status" value="1"/>
</dbReference>
<keyword evidence="5 6" id="KW-0456">Lyase</keyword>
<keyword evidence="4 6" id="KW-0520">NAD</keyword>